<organism evidence="3 4">
    <name type="scientific">Candidatus Mediterraneibacter tabaqchaliae</name>
    <dbReference type="NCBI Taxonomy" id="2838689"/>
    <lineage>
        <taxon>Bacteria</taxon>
        <taxon>Bacillati</taxon>
        <taxon>Bacillota</taxon>
        <taxon>Clostridia</taxon>
        <taxon>Lachnospirales</taxon>
        <taxon>Lachnospiraceae</taxon>
        <taxon>Mediterraneibacter</taxon>
    </lineage>
</organism>
<dbReference type="CDD" id="cd00093">
    <property type="entry name" value="HTH_XRE"/>
    <property type="match status" value="1"/>
</dbReference>
<sequence>MKNVIGENIKRLRKQQEIKQAVLAAKLNIGRQTLSAYERGVTLPDVLALIEIADYFGVSLDELTGRSELIIPDEKE</sequence>
<evidence type="ECO:0000313" key="4">
    <source>
        <dbReference type="Proteomes" id="UP000823897"/>
    </source>
</evidence>
<proteinExistence type="predicted"/>
<accession>A0A9D2R3W5</accession>
<dbReference type="Gene3D" id="1.10.260.40">
    <property type="entry name" value="lambda repressor-like DNA-binding domains"/>
    <property type="match status" value="1"/>
</dbReference>
<keyword evidence="1" id="KW-0238">DNA-binding</keyword>
<dbReference type="EMBL" id="DWUV01000053">
    <property type="protein sequence ID" value="HJD33412.1"/>
    <property type="molecule type" value="Genomic_DNA"/>
</dbReference>
<name>A0A9D2R3W5_9FIRM</name>
<feature type="domain" description="HTH cro/C1-type" evidence="2">
    <location>
        <begin position="9"/>
        <end position="63"/>
    </location>
</feature>
<dbReference type="PANTHER" id="PTHR46558">
    <property type="entry name" value="TRACRIPTIONAL REGULATORY PROTEIN-RELATED-RELATED"/>
    <property type="match status" value="1"/>
</dbReference>
<evidence type="ECO:0000313" key="3">
    <source>
        <dbReference type="EMBL" id="HJD33412.1"/>
    </source>
</evidence>
<gene>
    <name evidence="3" type="ORF">H9911_02575</name>
</gene>
<reference evidence="3" key="1">
    <citation type="journal article" date="2021" name="PeerJ">
        <title>Extensive microbial diversity within the chicken gut microbiome revealed by metagenomics and culture.</title>
        <authorList>
            <person name="Gilroy R."/>
            <person name="Ravi A."/>
            <person name="Getino M."/>
            <person name="Pursley I."/>
            <person name="Horton D.L."/>
            <person name="Alikhan N.F."/>
            <person name="Baker D."/>
            <person name="Gharbi K."/>
            <person name="Hall N."/>
            <person name="Watson M."/>
            <person name="Adriaenssens E.M."/>
            <person name="Foster-Nyarko E."/>
            <person name="Jarju S."/>
            <person name="Secka A."/>
            <person name="Antonio M."/>
            <person name="Oren A."/>
            <person name="Chaudhuri R.R."/>
            <person name="La Ragione R."/>
            <person name="Hildebrand F."/>
            <person name="Pallen M.J."/>
        </authorList>
    </citation>
    <scope>NUCLEOTIDE SEQUENCE</scope>
    <source>
        <strain evidence="3">ChiGjej3B3-11674</strain>
    </source>
</reference>
<dbReference type="SUPFAM" id="SSF47413">
    <property type="entry name" value="lambda repressor-like DNA-binding domains"/>
    <property type="match status" value="1"/>
</dbReference>
<protein>
    <submittedName>
        <fullName evidence="3">Helix-turn-helix domain-containing protein</fullName>
    </submittedName>
</protein>
<dbReference type="AlphaFoldDB" id="A0A9D2R3W5"/>
<reference evidence="3" key="2">
    <citation type="submission" date="2021-04" db="EMBL/GenBank/DDBJ databases">
        <authorList>
            <person name="Gilroy R."/>
        </authorList>
    </citation>
    <scope>NUCLEOTIDE SEQUENCE</scope>
    <source>
        <strain evidence="3">ChiGjej3B3-11674</strain>
    </source>
</reference>
<dbReference type="InterPro" id="IPR001387">
    <property type="entry name" value="Cro/C1-type_HTH"/>
</dbReference>
<dbReference type="SMART" id="SM00530">
    <property type="entry name" value="HTH_XRE"/>
    <property type="match status" value="1"/>
</dbReference>
<dbReference type="GO" id="GO:0003677">
    <property type="term" value="F:DNA binding"/>
    <property type="evidence" value="ECO:0007669"/>
    <property type="project" value="UniProtKB-KW"/>
</dbReference>
<dbReference type="Pfam" id="PF01381">
    <property type="entry name" value="HTH_3"/>
    <property type="match status" value="1"/>
</dbReference>
<dbReference type="PANTHER" id="PTHR46558:SF11">
    <property type="entry name" value="HTH-TYPE TRANSCRIPTIONAL REGULATOR XRE"/>
    <property type="match status" value="1"/>
</dbReference>
<dbReference type="InterPro" id="IPR010982">
    <property type="entry name" value="Lambda_DNA-bd_dom_sf"/>
</dbReference>
<dbReference type="Proteomes" id="UP000823897">
    <property type="component" value="Unassembled WGS sequence"/>
</dbReference>
<evidence type="ECO:0000259" key="2">
    <source>
        <dbReference type="PROSITE" id="PS50943"/>
    </source>
</evidence>
<comment type="caution">
    <text evidence="3">The sequence shown here is derived from an EMBL/GenBank/DDBJ whole genome shotgun (WGS) entry which is preliminary data.</text>
</comment>
<evidence type="ECO:0000256" key="1">
    <source>
        <dbReference type="ARBA" id="ARBA00023125"/>
    </source>
</evidence>
<dbReference type="PROSITE" id="PS50943">
    <property type="entry name" value="HTH_CROC1"/>
    <property type="match status" value="1"/>
</dbReference>